<keyword evidence="2" id="KW-1185">Reference proteome</keyword>
<dbReference type="EMBL" id="LNDJ01000013">
    <property type="protein sequence ID" value="KRU23549.1"/>
    <property type="molecule type" value="Genomic_DNA"/>
</dbReference>
<dbReference type="RefSeq" id="WP_058023708.1">
    <property type="nucleotide sequence ID" value="NZ_LNDJ01000013.1"/>
</dbReference>
<proteinExistence type="predicted"/>
<organism evidence="1 2">
    <name type="scientific">Psychrobacter piscatorii</name>
    <dbReference type="NCBI Taxonomy" id="554343"/>
    <lineage>
        <taxon>Bacteria</taxon>
        <taxon>Pseudomonadati</taxon>
        <taxon>Pseudomonadota</taxon>
        <taxon>Gammaproteobacteria</taxon>
        <taxon>Moraxellales</taxon>
        <taxon>Moraxellaceae</taxon>
        <taxon>Psychrobacter</taxon>
    </lineage>
</organism>
<comment type="caution">
    <text evidence="1">The sequence shown here is derived from an EMBL/GenBank/DDBJ whole genome shotgun (WGS) entry which is preliminary data.</text>
</comment>
<evidence type="ECO:0000313" key="1">
    <source>
        <dbReference type="EMBL" id="KRU23549.1"/>
    </source>
</evidence>
<protein>
    <submittedName>
        <fullName evidence="1">Phage tail protein</fullName>
    </submittedName>
</protein>
<name>A0A0T6DVH8_9GAMM</name>
<sequence>MLRRIELHGILAEKFGKSFDFDVESTREACEALSYQVDGFRQFMMTAHESGLFFAVFYDDNEQSISADEVEMKTGAKVIRIVPKITGAGGDAMGWIQVIAGAALVGVGFLVPGMQPLIGAGAGLMLGGAAALLMPRPTITPQDPDGNKPSYAFGGPVTTVAEGNPVAVGYGRCHWGGAVISMMIVNEDT</sequence>
<dbReference type="Proteomes" id="UP000051202">
    <property type="component" value="Unassembled WGS sequence"/>
</dbReference>
<reference evidence="1 2" key="1">
    <citation type="submission" date="2015-11" db="EMBL/GenBank/DDBJ databases">
        <title>Permanent draft genome of Psychrobacter piscatorii LQ58.</title>
        <authorList>
            <person name="Zhou M."/>
            <person name="Dong B."/>
            <person name="Liu Q."/>
        </authorList>
    </citation>
    <scope>NUCLEOTIDE SEQUENCE [LARGE SCALE GENOMIC DNA]</scope>
    <source>
        <strain evidence="1 2">LQ58</strain>
    </source>
</reference>
<accession>A0A0T6DVH8</accession>
<dbReference type="InterPro" id="IPR010654">
    <property type="entry name" value="Phage_lambda_tail_I"/>
</dbReference>
<dbReference type="STRING" id="554343.AS194_04055"/>
<dbReference type="AlphaFoldDB" id="A0A0T6DVH8"/>
<evidence type="ECO:0000313" key="2">
    <source>
        <dbReference type="Proteomes" id="UP000051202"/>
    </source>
</evidence>
<dbReference type="Pfam" id="PF06805">
    <property type="entry name" value="Lambda_tail_I"/>
    <property type="match status" value="1"/>
</dbReference>
<gene>
    <name evidence="1" type="ORF">AS194_04055</name>
</gene>